<comment type="similarity">
    <text evidence="1">Belongs to the AHA1 family.</text>
</comment>
<proteinExistence type="inferred from homology"/>
<evidence type="ECO:0000256" key="1">
    <source>
        <dbReference type="ARBA" id="ARBA00006817"/>
    </source>
</evidence>
<keyword evidence="4" id="KW-1185">Reference proteome</keyword>
<dbReference type="AlphaFoldDB" id="A0AAP2GSD6"/>
<name>A0AAP2GSD6_9BACT</name>
<dbReference type="InterPro" id="IPR023393">
    <property type="entry name" value="START-like_dom_sf"/>
</dbReference>
<dbReference type="Proteomes" id="UP001319080">
    <property type="component" value="Unassembled WGS sequence"/>
</dbReference>
<protein>
    <submittedName>
        <fullName evidence="3">SRPBCC domain-containing protein</fullName>
    </submittedName>
</protein>
<evidence type="ECO:0000313" key="3">
    <source>
        <dbReference type="EMBL" id="MBT1711611.1"/>
    </source>
</evidence>
<dbReference type="EMBL" id="JAHESE010000037">
    <property type="protein sequence ID" value="MBT1711611.1"/>
    <property type="molecule type" value="Genomic_DNA"/>
</dbReference>
<feature type="domain" description="Activator of Hsp90 ATPase homologue 1/2-like C-terminal" evidence="2">
    <location>
        <begin position="14"/>
        <end position="149"/>
    </location>
</feature>
<evidence type="ECO:0000259" key="2">
    <source>
        <dbReference type="Pfam" id="PF08327"/>
    </source>
</evidence>
<dbReference type="Gene3D" id="3.30.530.20">
    <property type="match status" value="1"/>
</dbReference>
<comment type="caution">
    <text evidence="3">The sequence shown here is derived from an EMBL/GenBank/DDBJ whole genome shotgun (WGS) entry which is preliminary data.</text>
</comment>
<dbReference type="RefSeq" id="WP_254087181.1">
    <property type="nucleotide sequence ID" value="NZ_JAHESE010000037.1"/>
</dbReference>
<gene>
    <name evidence="3" type="ORF">KK062_25435</name>
</gene>
<accession>A0AAP2GSD6</accession>
<dbReference type="SUPFAM" id="SSF55961">
    <property type="entry name" value="Bet v1-like"/>
    <property type="match status" value="1"/>
</dbReference>
<dbReference type="InterPro" id="IPR013538">
    <property type="entry name" value="ASHA1/2-like_C"/>
</dbReference>
<dbReference type="Pfam" id="PF08327">
    <property type="entry name" value="AHSA1"/>
    <property type="match status" value="1"/>
</dbReference>
<reference evidence="3 4" key="1">
    <citation type="submission" date="2021-05" db="EMBL/GenBank/DDBJ databases">
        <title>A Polyphasic approach of four new species of the genus Ohtaekwangia: Ohtaekwangia histidinii sp. nov., Ohtaekwangia cretensis sp. nov., Ohtaekwangia indiensis sp. nov., Ohtaekwangia reichenbachii sp. nov. from diverse environment.</title>
        <authorList>
            <person name="Octaviana S."/>
        </authorList>
    </citation>
    <scope>NUCLEOTIDE SEQUENCE [LARGE SCALE GENOMIC DNA]</scope>
    <source>
        <strain evidence="3 4">PWU5</strain>
    </source>
</reference>
<evidence type="ECO:0000313" key="4">
    <source>
        <dbReference type="Proteomes" id="UP001319080"/>
    </source>
</evidence>
<sequence>MKTPLVVKNTISIQAPPAEVWDALVNPAKTKQYMFGCETVSDWKVGSQLLWTGVFDGQELIAVKGEILEIQPGKRLVYTTIDPNSTIDDVSENYLRVTYDLKPENGHTVLHVEQGDYATVAEGERRYQEAFNGGEGWNPILVEIKKLVEAQ</sequence>
<organism evidence="3 4">
    <name type="scientific">Dawidia cretensis</name>
    <dbReference type="NCBI Taxonomy" id="2782350"/>
    <lineage>
        <taxon>Bacteria</taxon>
        <taxon>Pseudomonadati</taxon>
        <taxon>Bacteroidota</taxon>
        <taxon>Cytophagia</taxon>
        <taxon>Cytophagales</taxon>
        <taxon>Chryseotaleaceae</taxon>
        <taxon>Dawidia</taxon>
    </lineage>
</organism>